<dbReference type="Proteomes" id="UP000267096">
    <property type="component" value="Unassembled WGS sequence"/>
</dbReference>
<evidence type="ECO:0000313" key="3">
    <source>
        <dbReference type="WBParaSite" id="ASIM_0000570001-mRNA-1"/>
    </source>
</evidence>
<name>A0A0M3JDL2_ANISI</name>
<organism evidence="3">
    <name type="scientific">Anisakis simplex</name>
    <name type="common">Herring worm</name>
    <dbReference type="NCBI Taxonomy" id="6269"/>
    <lineage>
        <taxon>Eukaryota</taxon>
        <taxon>Metazoa</taxon>
        <taxon>Ecdysozoa</taxon>
        <taxon>Nematoda</taxon>
        <taxon>Chromadorea</taxon>
        <taxon>Rhabditida</taxon>
        <taxon>Spirurina</taxon>
        <taxon>Ascaridomorpha</taxon>
        <taxon>Ascaridoidea</taxon>
        <taxon>Anisakidae</taxon>
        <taxon>Anisakis</taxon>
        <taxon>Anisakis simplex complex</taxon>
    </lineage>
</organism>
<dbReference type="OrthoDB" id="5837801at2759"/>
<sequence length="118" mass="14328">MIAVITVYELINEFANQHELVQRYIETDFDFNGWLSELSIRYLYSSPMYINKILQFVEYYLNPLQQLKQQLRFITVHYYYYSNQFSYQFISLHLLPLNHYLPYQSIFYSSSNSSNSKS</sequence>
<protein>
    <submittedName>
        <fullName evidence="1 3">Uncharacterized protein</fullName>
    </submittedName>
</protein>
<gene>
    <name evidence="1" type="ORF">ASIM_LOCUS5499</name>
</gene>
<reference evidence="1 2" key="2">
    <citation type="submission" date="2018-11" db="EMBL/GenBank/DDBJ databases">
        <authorList>
            <consortium name="Pathogen Informatics"/>
        </authorList>
    </citation>
    <scope>NUCLEOTIDE SEQUENCE [LARGE SCALE GENOMIC DNA]</scope>
</reference>
<proteinExistence type="predicted"/>
<evidence type="ECO:0000313" key="2">
    <source>
        <dbReference type="Proteomes" id="UP000267096"/>
    </source>
</evidence>
<keyword evidence="2" id="KW-1185">Reference proteome</keyword>
<dbReference type="WBParaSite" id="ASIM_0000570001-mRNA-1">
    <property type="protein sequence ID" value="ASIM_0000570001-mRNA-1"/>
    <property type="gene ID" value="ASIM_0000570001"/>
</dbReference>
<evidence type="ECO:0000313" key="1">
    <source>
        <dbReference type="EMBL" id="VDK25633.1"/>
    </source>
</evidence>
<dbReference type="EMBL" id="UYRR01010821">
    <property type="protein sequence ID" value="VDK25633.1"/>
    <property type="molecule type" value="Genomic_DNA"/>
</dbReference>
<dbReference type="AlphaFoldDB" id="A0A0M3JDL2"/>
<reference evidence="3" key="1">
    <citation type="submission" date="2017-02" db="UniProtKB">
        <authorList>
            <consortium name="WormBaseParasite"/>
        </authorList>
    </citation>
    <scope>IDENTIFICATION</scope>
</reference>
<accession>A0A0M3JDL2</accession>